<evidence type="ECO:0000313" key="2">
    <source>
        <dbReference type="EMBL" id="KAE9404722.1"/>
    </source>
</evidence>
<protein>
    <recommendedName>
        <fullName evidence="4">ASST-domain-containing protein</fullName>
    </recommendedName>
</protein>
<feature type="compositionally biased region" description="Low complexity" evidence="1">
    <location>
        <begin position="516"/>
        <end position="559"/>
    </location>
</feature>
<dbReference type="InterPro" id="IPR053143">
    <property type="entry name" value="Arylsulfate_ST"/>
</dbReference>
<feature type="region of interest" description="Disordered" evidence="1">
    <location>
        <begin position="513"/>
        <end position="559"/>
    </location>
</feature>
<evidence type="ECO:0008006" key="4">
    <source>
        <dbReference type="Google" id="ProtNLM"/>
    </source>
</evidence>
<dbReference type="EMBL" id="ML769414">
    <property type="protein sequence ID" value="KAE9404722.1"/>
    <property type="molecule type" value="Genomic_DNA"/>
</dbReference>
<proteinExistence type="predicted"/>
<reference evidence="2" key="1">
    <citation type="journal article" date="2019" name="Environ. Microbiol.">
        <title>Fungal ecological strategies reflected in gene transcription - a case study of two litter decomposers.</title>
        <authorList>
            <person name="Barbi F."/>
            <person name="Kohler A."/>
            <person name="Barry K."/>
            <person name="Baskaran P."/>
            <person name="Daum C."/>
            <person name="Fauchery L."/>
            <person name="Ihrmark K."/>
            <person name="Kuo A."/>
            <person name="LaButti K."/>
            <person name="Lipzen A."/>
            <person name="Morin E."/>
            <person name="Grigoriev I.V."/>
            <person name="Henrissat B."/>
            <person name="Lindahl B."/>
            <person name="Martin F."/>
        </authorList>
    </citation>
    <scope>NUCLEOTIDE SEQUENCE</scope>
    <source>
        <strain evidence="2">JB14</strain>
    </source>
</reference>
<organism evidence="2 3">
    <name type="scientific">Gymnopus androsaceus JB14</name>
    <dbReference type="NCBI Taxonomy" id="1447944"/>
    <lineage>
        <taxon>Eukaryota</taxon>
        <taxon>Fungi</taxon>
        <taxon>Dikarya</taxon>
        <taxon>Basidiomycota</taxon>
        <taxon>Agaricomycotina</taxon>
        <taxon>Agaricomycetes</taxon>
        <taxon>Agaricomycetidae</taxon>
        <taxon>Agaricales</taxon>
        <taxon>Marasmiineae</taxon>
        <taxon>Omphalotaceae</taxon>
        <taxon>Gymnopus</taxon>
    </lineage>
</organism>
<dbReference type="PANTHER" id="PTHR35340:SF5">
    <property type="entry name" value="ASST-DOMAIN-CONTAINING PROTEIN"/>
    <property type="match status" value="1"/>
</dbReference>
<dbReference type="AlphaFoldDB" id="A0A6A4HZ85"/>
<name>A0A6A4HZ85_9AGAR</name>
<dbReference type="OrthoDB" id="5427350at2759"/>
<dbReference type="InterPro" id="IPR039535">
    <property type="entry name" value="ASST-like"/>
</dbReference>
<accession>A0A6A4HZ85</accession>
<keyword evidence="3" id="KW-1185">Reference proteome</keyword>
<gene>
    <name evidence="2" type="ORF">BT96DRAFT_989033</name>
</gene>
<dbReference type="PANTHER" id="PTHR35340">
    <property type="entry name" value="PQQ ENZYME REPEAT PROTEIN-RELATED"/>
    <property type="match status" value="1"/>
</dbReference>
<sequence>MSVSSFTRSFCSSISFGVVICLSLLLTVRGDSVLFRSSEYSTGALGYGPYQSFFSANFTPAEWNFVVPVNESAGASSLSSGYIFSAPRGAPPLYSKGLLSTIKQFGTAPCMAKPWHFQVVTYLGEPHIILWTGTSEASGVGSGYDILLDSSYEVVANFTVNLEGPTGPTLADFHEAQITTNNTALMTGYQASPYDLSPLDGPTDGWILDSVMQELNITSNEPIFTWIASEHVNATECYNTFGTGGGSVAEAFDYFHINSIEKDSYGNYLISSRHCWAVYYLDGTNGDVIWSMGGKNSSFTMGNGTSFSWQHHARWVDFNETYATMTLFDDAGEFGQQQEPMSRGLYLGVNFTNMTVELLMEFLPYNASISQSQGSVQIQPNGNFLVGFGQLPWTGEYSPEGELLWTIQFGVGDIELYDTTGLELPQTLHPIEFVNARKSNLTSFYASWNGATEIAKWELLGAADPSGSNGVSLYNQTKSRFETAITISTAAHPYNYYAVRAIGSSGKVLGTSEFLSSSTSTPGNSTSKPVSFTSAPSSSTNAPSSSTNAPGSSTASTSSNTGLKISARIALGALSTLSRLFTVDATVTCIKYNSVRRYHLLDEPQK</sequence>
<dbReference type="Proteomes" id="UP000799118">
    <property type="component" value="Unassembled WGS sequence"/>
</dbReference>
<evidence type="ECO:0000256" key="1">
    <source>
        <dbReference type="SAM" id="MobiDB-lite"/>
    </source>
</evidence>
<evidence type="ECO:0000313" key="3">
    <source>
        <dbReference type="Proteomes" id="UP000799118"/>
    </source>
</evidence>
<dbReference type="Pfam" id="PF14269">
    <property type="entry name" value="Arylsulfotran_2"/>
    <property type="match status" value="1"/>
</dbReference>